<gene>
    <name evidence="1" type="ordered locus">PA14_13950</name>
</gene>
<name>A0A0H2ZE83_PSEAB</name>
<sequence length="112" mass="12333">MINPNSVEIVDNGLDFFSKEGNGKMWLTTKATLEVVSLATKKGLAISKIEGFIWHKDVGRFEARLDAIFEGLVNPVKVPDDVNNNNTRAKESTEEDASLGHDAFIVTIASRK</sequence>
<dbReference type="RefSeq" id="WP_011666557.1">
    <property type="nucleotide sequence ID" value="NC_008463.1"/>
</dbReference>
<reference evidence="1 2" key="1">
    <citation type="journal article" date="2006" name="Genome Biol.">
        <title>Genomic analysis reveals that Pseudomonas aeruginosa virulence is combinatorial.</title>
        <authorList>
            <person name="Lee D.G."/>
            <person name="Urbach J.M."/>
            <person name="Wu G."/>
            <person name="Liberati N.T."/>
            <person name="Feinbaum R.L."/>
            <person name="Miyata S."/>
            <person name="Diggins L.T."/>
            <person name="He J."/>
            <person name="Saucier M."/>
            <person name="Deziel E."/>
            <person name="Friedman L."/>
            <person name="Li L."/>
            <person name="Grills G."/>
            <person name="Montgomery K."/>
            <person name="Kucherlapati R."/>
            <person name="Rahme L.G."/>
            <person name="Ausubel F.M."/>
        </authorList>
    </citation>
    <scope>NUCLEOTIDE SEQUENCE [LARGE SCALE GENOMIC DNA]</scope>
    <source>
        <strain evidence="1 2">UCBPP-PA14</strain>
    </source>
</reference>
<accession>A0A0H2ZE83</accession>
<proteinExistence type="predicted"/>
<dbReference type="AlphaFoldDB" id="A0A0H2ZE83"/>
<dbReference type="EMBL" id="CP000438">
    <property type="protein sequence ID" value="ABJ13135.1"/>
    <property type="molecule type" value="Genomic_DNA"/>
</dbReference>
<protein>
    <submittedName>
        <fullName evidence="1">Uncharacterized protein</fullName>
    </submittedName>
</protein>
<evidence type="ECO:0000313" key="1">
    <source>
        <dbReference type="EMBL" id="ABJ13135.1"/>
    </source>
</evidence>
<dbReference type="InterPro" id="IPR037234">
    <property type="entry name" value="ImmE5_sf"/>
</dbReference>
<dbReference type="SUPFAM" id="SSF143469">
    <property type="entry name" value="ImmE5-like"/>
    <property type="match status" value="1"/>
</dbReference>
<dbReference type="Gene3D" id="3.30.190.30">
    <property type="match status" value="1"/>
</dbReference>
<dbReference type="Proteomes" id="UP000000653">
    <property type="component" value="Chromosome"/>
</dbReference>
<evidence type="ECO:0000313" key="2">
    <source>
        <dbReference type="Proteomes" id="UP000000653"/>
    </source>
</evidence>
<dbReference type="HOGENOM" id="CLU_143393_0_0_6"/>
<dbReference type="KEGG" id="pau:PA14_13950"/>
<dbReference type="Pfam" id="PF11480">
    <property type="entry name" value="ImmE5"/>
    <property type="match status" value="1"/>
</dbReference>
<organism evidence="1 2">
    <name type="scientific">Pseudomonas aeruginosa (strain UCBPP-PA14)</name>
    <dbReference type="NCBI Taxonomy" id="208963"/>
    <lineage>
        <taxon>Bacteria</taxon>
        <taxon>Pseudomonadati</taxon>
        <taxon>Pseudomonadota</taxon>
        <taxon>Gammaproteobacteria</taxon>
        <taxon>Pseudomonadales</taxon>
        <taxon>Pseudomonadaceae</taxon>
        <taxon>Pseudomonas</taxon>
    </lineage>
</organism>
<dbReference type="InterPro" id="IPR020127">
    <property type="entry name" value="Colicin-E5_imm"/>
</dbReference>
<dbReference type="GO" id="GO:0030153">
    <property type="term" value="P:bacteriocin immunity"/>
    <property type="evidence" value="ECO:0007669"/>
    <property type="project" value="InterPro"/>
</dbReference>
<dbReference type="BioCyc" id="PAER208963:G1G74-1149-MONOMER"/>